<name>A0A1T4T9Y3_9GAMM</name>
<dbReference type="InterPro" id="IPR036909">
    <property type="entry name" value="Cyt_c-like_dom_sf"/>
</dbReference>
<feature type="domain" description="Cytochrome c" evidence="8">
    <location>
        <begin position="31"/>
        <end position="112"/>
    </location>
</feature>
<dbReference type="Proteomes" id="UP000191116">
    <property type="component" value="Unassembled WGS sequence"/>
</dbReference>
<evidence type="ECO:0000256" key="6">
    <source>
        <dbReference type="PROSITE-ProRule" id="PRU00433"/>
    </source>
</evidence>
<dbReference type="Gene3D" id="1.10.760.10">
    <property type="entry name" value="Cytochrome c-like domain"/>
    <property type="match status" value="1"/>
</dbReference>
<dbReference type="GO" id="GO:0046872">
    <property type="term" value="F:metal ion binding"/>
    <property type="evidence" value="ECO:0007669"/>
    <property type="project" value="UniProtKB-KW"/>
</dbReference>
<keyword evidence="2 6" id="KW-0349">Heme</keyword>
<evidence type="ECO:0000313" key="10">
    <source>
        <dbReference type="Proteomes" id="UP000191116"/>
    </source>
</evidence>
<keyword evidence="5 6" id="KW-0408">Iron</keyword>
<evidence type="ECO:0000256" key="1">
    <source>
        <dbReference type="ARBA" id="ARBA00022448"/>
    </source>
</evidence>
<protein>
    <submittedName>
        <fullName evidence="9">Cytochrome c-554(548)</fullName>
    </submittedName>
</protein>
<accession>A0A1T4T9Y3</accession>
<dbReference type="InterPro" id="IPR050597">
    <property type="entry name" value="Cytochrome_c_Oxidase_Subunit"/>
</dbReference>
<sequence length="120" mass="13536">MKRYLVVTFMFTTYLCFCSIAVTAAESSTNTQYSQGKEKAVVCMTCHSVDGISTIDTYPNLQGQKQAYFVAALKAYKLRQRNDGLAILMHPQADSLSDQDMLDIAYYFNHVKSEPIKNDN</sequence>
<keyword evidence="3 6" id="KW-0479">Metal-binding</keyword>
<feature type="signal peptide" evidence="7">
    <location>
        <begin position="1"/>
        <end position="24"/>
    </location>
</feature>
<feature type="chain" id="PRO_5010580528" evidence="7">
    <location>
        <begin position="25"/>
        <end position="120"/>
    </location>
</feature>
<dbReference type="InterPro" id="IPR009056">
    <property type="entry name" value="Cyt_c-like_dom"/>
</dbReference>
<gene>
    <name evidence="9" type="ORF">CZ814_02051</name>
</gene>
<dbReference type="EMBL" id="FUWP01000009">
    <property type="protein sequence ID" value="SKA37131.1"/>
    <property type="molecule type" value="Genomic_DNA"/>
</dbReference>
<evidence type="ECO:0000259" key="8">
    <source>
        <dbReference type="PROSITE" id="PS51007"/>
    </source>
</evidence>
<evidence type="ECO:0000256" key="2">
    <source>
        <dbReference type="ARBA" id="ARBA00022617"/>
    </source>
</evidence>
<evidence type="ECO:0000256" key="4">
    <source>
        <dbReference type="ARBA" id="ARBA00022982"/>
    </source>
</evidence>
<proteinExistence type="predicted"/>
<evidence type="ECO:0000256" key="3">
    <source>
        <dbReference type="ARBA" id="ARBA00022723"/>
    </source>
</evidence>
<dbReference type="SUPFAM" id="SSF46626">
    <property type="entry name" value="Cytochrome c"/>
    <property type="match status" value="1"/>
</dbReference>
<organism evidence="9 10">
    <name type="scientific">Photobacterium toruni</name>
    <dbReference type="NCBI Taxonomy" id="1935446"/>
    <lineage>
        <taxon>Bacteria</taxon>
        <taxon>Pseudomonadati</taxon>
        <taxon>Pseudomonadota</taxon>
        <taxon>Gammaproteobacteria</taxon>
        <taxon>Vibrionales</taxon>
        <taxon>Vibrionaceae</taxon>
        <taxon>Photobacterium</taxon>
    </lineage>
</organism>
<evidence type="ECO:0000256" key="7">
    <source>
        <dbReference type="SAM" id="SignalP"/>
    </source>
</evidence>
<evidence type="ECO:0000256" key="5">
    <source>
        <dbReference type="ARBA" id="ARBA00023004"/>
    </source>
</evidence>
<dbReference type="OrthoDB" id="9796421at2"/>
<keyword evidence="4" id="KW-0249">Electron transport</keyword>
<evidence type="ECO:0000313" key="9">
    <source>
        <dbReference type="EMBL" id="SKA37131.1"/>
    </source>
</evidence>
<dbReference type="GO" id="GO:0009055">
    <property type="term" value="F:electron transfer activity"/>
    <property type="evidence" value="ECO:0007669"/>
    <property type="project" value="InterPro"/>
</dbReference>
<keyword evidence="7" id="KW-0732">Signal</keyword>
<dbReference type="AlphaFoldDB" id="A0A1T4T9Y3"/>
<dbReference type="PANTHER" id="PTHR33751:SF9">
    <property type="entry name" value="CYTOCHROME C4"/>
    <property type="match status" value="1"/>
</dbReference>
<dbReference type="PROSITE" id="PS51007">
    <property type="entry name" value="CYTC"/>
    <property type="match status" value="1"/>
</dbReference>
<reference evidence="9 10" key="1">
    <citation type="submission" date="2017-02" db="EMBL/GenBank/DDBJ databases">
        <authorList>
            <person name="Peterson S.W."/>
        </authorList>
    </citation>
    <scope>NUCLEOTIDE SEQUENCE [LARGE SCALE GENOMIC DNA]</scope>
    <source>
        <strain evidence="9 10">CECT 9189</strain>
    </source>
</reference>
<dbReference type="RefSeq" id="WP_080174862.1">
    <property type="nucleotide sequence ID" value="NZ_AP024854.1"/>
</dbReference>
<dbReference type="PANTHER" id="PTHR33751">
    <property type="entry name" value="CBB3-TYPE CYTOCHROME C OXIDASE SUBUNIT FIXP"/>
    <property type="match status" value="1"/>
</dbReference>
<dbReference type="Pfam" id="PF00034">
    <property type="entry name" value="Cytochrom_C"/>
    <property type="match status" value="1"/>
</dbReference>
<keyword evidence="1" id="KW-0813">Transport</keyword>
<dbReference type="GO" id="GO:0020037">
    <property type="term" value="F:heme binding"/>
    <property type="evidence" value="ECO:0007669"/>
    <property type="project" value="InterPro"/>
</dbReference>